<sequence>MRQRVRYIYIPLLLLAVLVPSGYYFVEWSKGGEGDGLYSRQWQPVEGFGYWHPDQFYQSVESISGEFEGRECVTCHESVTPGIVADWRASGHSQPASGEGPIYCSRPQEKFRS</sequence>
<dbReference type="EMBL" id="MPRL01000090">
    <property type="protein sequence ID" value="OOZ38459.1"/>
    <property type="molecule type" value="Genomic_DNA"/>
</dbReference>
<keyword evidence="2" id="KW-0472">Membrane</keyword>
<keyword evidence="2" id="KW-0812">Transmembrane</keyword>
<accession>A0A1T2L029</accession>
<dbReference type="Proteomes" id="UP000191110">
    <property type="component" value="Unassembled WGS sequence"/>
</dbReference>
<evidence type="ECO:0000313" key="3">
    <source>
        <dbReference type="EMBL" id="OOZ38459.1"/>
    </source>
</evidence>
<name>A0A1T2L029_9GAMM</name>
<dbReference type="RefSeq" id="WP_078484991.1">
    <property type="nucleotide sequence ID" value="NZ_MPRL01000090.1"/>
</dbReference>
<evidence type="ECO:0000256" key="1">
    <source>
        <dbReference type="SAM" id="MobiDB-lite"/>
    </source>
</evidence>
<dbReference type="Gene3D" id="1.10.780.10">
    <property type="entry name" value="Hydroxylamine Oxidoreductase, Chain A, domain 1"/>
    <property type="match status" value="1"/>
</dbReference>
<dbReference type="SUPFAM" id="SSF48695">
    <property type="entry name" value="Multiheme cytochromes"/>
    <property type="match status" value="1"/>
</dbReference>
<dbReference type="InterPro" id="IPR036280">
    <property type="entry name" value="Multihaem_cyt_sf"/>
</dbReference>
<feature type="region of interest" description="Disordered" evidence="1">
    <location>
        <begin position="90"/>
        <end position="113"/>
    </location>
</feature>
<keyword evidence="2" id="KW-1133">Transmembrane helix</keyword>
<keyword evidence="4" id="KW-1185">Reference proteome</keyword>
<evidence type="ECO:0000256" key="2">
    <source>
        <dbReference type="SAM" id="Phobius"/>
    </source>
</evidence>
<reference evidence="3 4" key="1">
    <citation type="submission" date="2016-11" db="EMBL/GenBank/DDBJ databases">
        <title>Mixed transmission modes and dynamic genome evolution in an obligate animal-bacterial symbiosis.</title>
        <authorList>
            <person name="Russell S.L."/>
            <person name="Corbett-Detig R.B."/>
            <person name="Cavanaugh C.M."/>
        </authorList>
    </citation>
    <scope>NUCLEOTIDE SEQUENCE [LARGE SCALE GENOMIC DNA]</scope>
    <source>
        <strain evidence="3">Sveles-Q1</strain>
    </source>
</reference>
<protein>
    <recommendedName>
        <fullName evidence="5">Cytochrome c-552/4 domain-containing protein</fullName>
    </recommendedName>
</protein>
<proteinExistence type="predicted"/>
<evidence type="ECO:0000313" key="4">
    <source>
        <dbReference type="Proteomes" id="UP000191110"/>
    </source>
</evidence>
<dbReference type="AlphaFoldDB" id="A0A1T2L029"/>
<organism evidence="3 4">
    <name type="scientific">Solemya pervernicosa gill symbiont</name>
    <dbReference type="NCBI Taxonomy" id="642797"/>
    <lineage>
        <taxon>Bacteria</taxon>
        <taxon>Pseudomonadati</taxon>
        <taxon>Pseudomonadota</taxon>
        <taxon>Gammaproteobacteria</taxon>
        <taxon>sulfur-oxidizing symbionts</taxon>
    </lineage>
</organism>
<feature type="transmembrane region" description="Helical" evidence="2">
    <location>
        <begin position="7"/>
        <end position="26"/>
    </location>
</feature>
<evidence type="ECO:0008006" key="5">
    <source>
        <dbReference type="Google" id="ProtNLM"/>
    </source>
</evidence>
<comment type="caution">
    <text evidence="3">The sequence shown here is derived from an EMBL/GenBank/DDBJ whole genome shotgun (WGS) entry which is preliminary data.</text>
</comment>
<gene>
    <name evidence="3" type="ORF">BOW53_15480</name>
</gene>